<dbReference type="Pfam" id="PF02545">
    <property type="entry name" value="Maf"/>
    <property type="match status" value="1"/>
</dbReference>
<proteinExistence type="inferred from homology"/>
<dbReference type="PIRSF" id="PIRSF006305">
    <property type="entry name" value="Maf"/>
    <property type="match status" value="1"/>
</dbReference>
<comment type="catalytic activity">
    <reaction evidence="4">
        <text>a ribonucleoside 5'-triphosphate + H2O = a ribonucleoside 5'-phosphate + diphosphate + H(+)</text>
        <dbReference type="Rhea" id="RHEA:23996"/>
        <dbReference type="ChEBI" id="CHEBI:15377"/>
        <dbReference type="ChEBI" id="CHEBI:15378"/>
        <dbReference type="ChEBI" id="CHEBI:33019"/>
        <dbReference type="ChEBI" id="CHEBI:58043"/>
        <dbReference type="ChEBI" id="CHEBI:61557"/>
        <dbReference type="EC" id="3.6.1.9"/>
    </reaction>
</comment>
<dbReference type="CDD" id="cd00555">
    <property type="entry name" value="Maf"/>
    <property type="match status" value="1"/>
</dbReference>
<dbReference type="PANTHER" id="PTHR43213">
    <property type="entry name" value="BIFUNCTIONAL DTTP/UTP PYROPHOSPHATASE/METHYLTRANSFERASE PROTEIN-RELATED"/>
    <property type="match status" value="1"/>
</dbReference>
<dbReference type="AlphaFoldDB" id="A0A520N2X3"/>
<dbReference type="InterPro" id="IPR003697">
    <property type="entry name" value="Maf-like"/>
</dbReference>
<comment type="subcellular location">
    <subcellularLocation>
        <location evidence="4">Cytoplasm</location>
    </subcellularLocation>
</comment>
<dbReference type="HAMAP" id="MF_00528">
    <property type="entry name" value="Maf"/>
    <property type="match status" value="1"/>
</dbReference>
<name>A0A520N2X3_9GAMM</name>
<comment type="catalytic activity">
    <reaction evidence="4">
        <text>a 2'-deoxyribonucleoside 5'-triphosphate + H2O = a 2'-deoxyribonucleoside 5'-phosphate + diphosphate + H(+)</text>
        <dbReference type="Rhea" id="RHEA:44644"/>
        <dbReference type="ChEBI" id="CHEBI:15377"/>
        <dbReference type="ChEBI" id="CHEBI:15378"/>
        <dbReference type="ChEBI" id="CHEBI:33019"/>
        <dbReference type="ChEBI" id="CHEBI:61560"/>
        <dbReference type="ChEBI" id="CHEBI:65317"/>
        <dbReference type="EC" id="3.6.1.9"/>
    </reaction>
</comment>
<keyword evidence="4" id="KW-0963">Cytoplasm</keyword>
<dbReference type="GO" id="GO:0005737">
    <property type="term" value="C:cytoplasm"/>
    <property type="evidence" value="ECO:0007669"/>
    <property type="project" value="UniProtKB-SubCell"/>
</dbReference>
<feature type="active site" description="Proton acceptor" evidence="4">
    <location>
        <position position="85"/>
    </location>
</feature>
<evidence type="ECO:0000256" key="3">
    <source>
        <dbReference type="ARBA" id="ARBA00023080"/>
    </source>
</evidence>
<gene>
    <name evidence="5" type="primary">maf</name>
    <name evidence="5" type="ORF">EVA93_02585</name>
</gene>
<comment type="cofactor">
    <cofactor evidence="1 4">
        <name>a divalent metal cation</name>
        <dbReference type="ChEBI" id="CHEBI:60240"/>
    </cofactor>
</comment>
<dbReference type="SUPFAM" id="SSF52972">
    <property type="entry name" value="ITPase-like"/>
    <property type="match status" value="1"/>
</dbReference>
<keyword evidence="2 4" id="KW-0378">Hydrolase</keyword>
<accession>A0A520N2X3</accession>
<sequence>MTRSLDSSSIKPKVSIILASGSESRKLMLEEAGIVFDVIISPTDEDLVKNKISSLPYSEQVVHLAKAKAEPVSKQNPDSIVIGGDQMCALDNTLLHKPGSKDKAIESLKLLANQKHLQHSGVCIYKNNECLWEYSETVELKMHDLTEKEIINYVDIENPINAAGAYKFESLGCNLFSYVNGSSHTVRGMPLLPLLNALRDLKIIDLE</sequence>
<evidence type="ECO:0000313" key="6">
    <source>
        <dbReference type="Proteomes" id="UP000318710"/>
    </source>
</evidence>
<comment type="caution">
    <text evidence="5">The sequence shown here is derived from an EMBL/GenBank/DDBJ whole genome shotgun (WGS) entry which is preliminary data.</text>
</comment>
<dbReference type="InterPro" id="IPR029001">
    <property type="entry name" value="ITPase-like_fam"/>
</dbReference>
<comment type="similarity">
    <text evidence="4">Belongs to the Maf family.</text>
</comment>
<dbReference type="Gene3D" id="3.90.950.10">
    <property type="match status" value="1"/>
</dbReference>
<dbReference type="GO" id="GO:0009117">
    <property type="term" value="P:nucleotide metabolic process"/>
    <property type="evidence" value="ECO:0007669"/>
    <property type="project" value="UniProtKB-KW"/>
</dbReference>
<reference evidence="5 6" key="1">
    <citation type="submission" date="2019-02" db="EMBL/GenBank/DDBJ databases">
        <title>Prokaryotic population dynamics and viral predation in marine succession experiment using metagenomics: the confinement effect.</title>
        <authorList>
            <person name="Haro-Moreno J.M."/>
            <person name="Rodriguez-Valera F."/>
            <person name="Lopez-Perez M."/>
        </authorList>
    </citation>
    <scope>NUCLEOTIDE SEQUENCE [LARGE SCALE GENOMIC DNA]</scope>
    <source>
        <strain evidence="5">MED-G160</strain>
    </source>
</reference>
<dbReference type="Proteomes" id="UP000318710">
    <property type="component" value="Unassembled WGS sequence"/>
</dbReference>
<dbReference type="PANTHER" id="PTHR43213:SF5">
    <property type="entry name" value="BIFUNCTIONAL DTTP_UTP PYROPHOSPHATASE_METHYLTRANSFERASE PROTEIN-RELATED"/>
    <property type="match status" value="1"/>
</dbReference>
<dbReference type="EMBL" id="SHBF01000011">
    <property type="protein sequence ID" value="RZO27739.1"/>
    <property type="molecule type" value="Genomic_DNA"/>
</dbReference>
<organism evidence="5 6">
    <name type="scientific">SAR86 cluster bacterium</name>
    <dbReference type="NCBI Taxonomy" id="2030880"/>
    <lineage>
        <taxon>Bacteria</taxon>
        <taxon>Pseudomonadati</taxon>
        <taxon>Pseudomonadota</taxon>
        <taxon>Gammaproteobacteria</taxon>
        <taxon>SAR86 cluster</taxon>
    </lineage>
</organism>
<evidence type="ECO:0000256" key="1">
    <source>
        <dbReference type="ARBA" id="ARBA00001968"/>
    </source>
</evidence>
<keyword evidence="3 4" id="KW-0546">Nucleotide metabolism</keyword>
<evidence type="ECO:0000256" key="4">
    <source>
        <dbReference type="HAMAP-Rule" id="MF_00528"/>
    </source>
</evidence>
<dbReference type="NCBIfam" id="TIGR00172">
    <property type="entry name" value="maf"/>
    <property type="match status" value="1"/>
</dbReference>
<evidence type="ECO:0000313" key="5">
    <source>
        <dbReference type="EMBL" id="RZO27739.1"/>
    </source>
</evidence>
<evidence type="ECO:0000256" key="2">
    <source>
        <dbReference type="ARBA" id="ARBA00022801"/>
    </source>
</evidence>
<protein>
    <recommendedName>
        <fullName evidence="4">Nucleoside triphosphate pyrophosphatase</fullName>
        <ecNumber evidence="4">3.6.1.9</ecNumber>
    </recommendedName>
    <alternativeName>
        <fullName evidence="4">Nucleotide pyrophosphatase</fullName>
        <shortName evidence="4">Nucleotide PPase</shortName>
    </alternativeName>
</protein>
<comment type="function">
    <text evidence="4">Nucleoside triphosphate pyrophosphatase. May have a dual role in cell division arrest and in preventing the incorporation of modified nucleotides into cellular nucleic acids.</text>
</comment>
<dbReference type="GO" id="GO:0047429">
    <property type="term" value="F:nucleoside triphosphate diphosphatase activity"/>
    <property type="evidence" value="ECO:0007669"/>
    <property type="project" value="UniProtKB-EC"/>
</dbReference>
<comment type="caution">
    <text evidence="4">Lacks conserved residue(s) required for the propagation of feature annotation.</text>
</comment>
<dbReference type="EC" id="3.6.1.9" evidence="4"/>